<dbReference type="EMBL" id="LAZR01027141">
    <property type="protein sequence ID" value="KKL66638.1"/>
    <property type="molecule type" value="Genomic_DNA"/>
</dbReference>
<gene>
    <name evidence="1" type="ORF">LCGC14_2143030</name>
</gene>
<comment type="caution">
    <text evidence="1">The sequence shown here is derived from an EMBL/GenBank/DDBJ whole genome shotgun (WGS) entry which is preliminary data.</text>
</comment>
<name>A0A0F9DXT3_9ZZZZ</name>
<reference evidence="1" key="1">
    <citation type="journal article" date="2015" name="Nature">
        <title>Complex archaea that bridge the gap between prokaryotes and eukaryotes.</title>
        <authorList>
            <person name="Spang A."/>
            <person name="Saw J.H."/>
            <person name="Jorgensen S.L."/>
            <person name="Zaremba-Niedzwiedzka K."/>
            <person name="Martijn J."/>
            <person name="Lind A.E."/>
            <person name="van Eijk R."/>
            <person name="Schleper C."/>
            <person name="Guy L."/>
            <person name="Ettema T.J."/>
        </authorList>
    </citation>
    <scope>NUCLEOTIDE SEQUENCE</scope>
</reference>
<accession>A0A0F9DXT3</accession>
<sequence>DISGGAFVSEGLIYVSELEPRSDPDVSNKSLRGAIELNYWGSYVWGTYRAGAYGVEILGDAQFPAAS</sequence>
<proteinExistence type="predicted"/>
<organism evidence="1">
    <name type="scientific">marine sediment metagenome</name>
    <dbReference type="NCBI Taxonomy" id="412755"/>
    <lineage>
        <taxon>unclassified sequences</taxon>
        <taxon>metagenomes</taxon>
        <taxon>ecological metagenomes</taxon>
    </lineage>
</organism>
<feature type="non-terminal residue" evidence="1">
    <location>
        <position position="1"/>
    </location>
</feature>
<dbReference type="AlphaFoldDB" id="A0A0F9DXT3"/>
<evidence type="ECO:0000313" key="1">
    <source>
        <dbReference type="EMBL" id="KKL66638.1"/>
    </source>
</evidence>
<protein>
    <submittedName>
        <fullName evidence="1">Uncharacterized protein</fullName>
    </submittedName>
</protein>